<dbReference type="Proteomes" id="UP000315700">
    <property type="component" value="Chromosome"/>
</dbReference>
<dbReference type="KEGG" id="ccos:Pan44_54710"/>
<dbReference type="GO" id="GO:0000272">
    <property type="term" value="P:polysaccharide catabolic process"/>
    <property type="evidence" value="ECO:0007669"/>
    <property type="project" value="InterPro"/>
</dbReference>
<dbReference type="Gene3D" id="1.10.1330.10">
    <property type="entry name" value="Dockerin domain"/>
    <property type="match status" value="1"/>
</dbReference>
<name>A0A517SMQ0_9PLAN</name>
<dbReference type="EMBL" id="CP036271">
    <property type="protein sequence ID" value="QDT57402.1"/>
    <property type="molecule type" value="Genomic_DNA"/>
</dbReference>
<dbReference type="SUPFAM" id="SSF63446">
    <property type="entry name" value="Type I dockerin domain"/>
    <property type="match status" value="1"/>
</dbReference>
<dbReference type="Gene3D" id="2.60.120.380">
    <property type="match status" value="1"/>
</dbReference>
<evidence type="ECO:0000313" key="1">
    <source>
        <dbReference type="EMBL" id="QDT57402.1"/>
    </source>
</evidence>
<sequence>MVSPWSMRCILARHRKSQARRTGAARLLPLGACQAQVLEDRHLLSASETGPGTPQEAPPFPLNETFLLNSLPGSTKTIYLDFTGHTTSGTNWNTNYTGGADIVSPAFSVDSDPAFSDIEREVIQNVWRRVAEDYAPFDINVTTQDPGVDALVQSTTGDTQFGIRVVIGGSSLQWHGATIGGVAALDSFRSSSGTPAFVFSQQLVPVVFVGDIPLFNSIQAAKSLAEASSHEAGHTLGVLHDGLNVDGQPGINPNNGDLEYYTGHAGAGSTGWAPIMGNSYNQPVTQWSRGEYLFASRTEDDLALITGPRNGGVTYRTDDYASTREAAKALTQNPPQSGVIVFSRSGIIERNTDQDWFWFTTTGGSVSLNFDPAALGANLDILASIYDSSGQHVATSNPADLLSASFSLNLAAGTYSVMVDGVGVRTPNDGYSDYGSLGQYTITGSYPGIDLLPTVSFETAGPLLTHAQSVVYLNFSENVTGVTLSDFRLTRNGVNVNLAGSTLTQIAPDRYMINLHDVTEAGGDYVLTLRAAGSGITDASGQAYAADTSVSWINRQVTSFVVQSGQTQRSFINRLEVTIAGSFDLADILSNNRIRLRRFDLEGTPLSAVTLADYGQVTRVGNRLIFDFGEKGIGGNRFSTAGDGYYELRFDFNEDGVYDTPQRFYRLMGDVNGDRVVTSQDSFLVQSNIGQPYNPLYDMDGNGLVDTRDRIVVLRSMNRRLNNMLILDG</sequence>
<dbReference type="AlphaFoldDB" id="A0A517SMQ0"/>
<keyword evidence="2" id="KW-1185">Reference proteome</keyword>
<dbReference type="InterPro" id="IPR036439">
    <property type="entry name" value="Dockerin_dom_sf"/>
</dbReference>
<accession>A0A517SMQ0</accession>
<proteinExistence type="predicted"/>
<evidence type="ECO:0008006" key="3">
    <source>
        <dbReference type="Google" id="ProtNLM"/>
    </source>
</evidence>
<organism evidence="1 2">
    <name type="scientific">Caulifigura coniformis</name>
    <dbReference type="NCBI Taxonomy" id="2527983"/>
    <lineage>
        <taxon>Bacteria</taxon>
        <taxon>Pseudomonadati</taxon>
        <taxon>Planctomycetota</taxon>
        <taxon>Planctomycetia</taxon>
        <taxon>Planctomycetales</taxon>
        <taxon>Planctomycetaceae</taxon>
        <taxon>Caulifigura</taxon>
    </lineage>
</organism>
<protein>
    <recommendedName>
        <fullName evidence="3">Peptidase C-terminal archaeal/bacterial domain-containing protein</fullName>
    </recommendedName>
</protein>
<dbReference type="InParanoid" id="A0A517SMQ0"/>
<gene>
    <name evidence="1" type="ORF">Pan44_54710</name>
</gene>
<evidence type="ECO:0000313" key="2">
    <source>
        <dbReference type="Proteomes" id="UP000315700"/>
    </source>
</evidence>
<reference evidence="1 2" key="1">
    <citation type="submission" date="2019-02" db="EMBL/GenBank/DDBJ databases">
        <title>Deep-cultivation of Planctomycetes and their phenomic and genomic characterization uncovers novel biology.</title>
        <authorList>
            <person name="Wiegand S."/>
            <person name="Jogler M."/>
            <person name="Boedeker C."/>
            <person name="Pinto D."/>
            <person name="Vollmers J."/>
            <person name="Rivas-Marin E."/>
            <person name="Kohn T."/>
            <person name="Peeters S.H."/>
            <person name="Heuer A."/>
            <person name="Rast P."/>
            <person name="Oberbeckmann S."/>
            <person name="Bunk B."/>
            <person name="Jeske O."/>
            <person name="Meyerdierks A."/>
            <person name="Storesund J.E."/>
            <person name="Kallscheuer N."/>
            <person name="Luecker S."/>
            <person name="Lage O.M."/>
            <person name="Pohl T."/>
            <person name="Merkel B.J."/>
            <person name="Hornburger P."/>
            <person name="Mueller R.-W."/>
            <person name="Bruemmer F."/>
            <person name="Labrenz M."/>
            <person name="Spormann A.M."/>
            <person name="Op den Camp H."/>
            <person name="Overmann J."/>
            <person name="Amann R."/>
            <person name="Jetten M.S.M."/>
            <person name="Mascher T."/>
            <person name="Medema M.H."/>
            <person name="Devos D.P."/>
            <person name="Kaster A.-K."/>
            <person name="Ovreas L."/>
            <person name="Rohde M."/>
            <person name="Galperin M.Y."/>
            <person name="Jogler C."/>
        </authorList>
    </citation>
    <scope>NUCLEOTIDE SEQUENCE [LARGE SCALE GENOMIC DNA]</scope>
    <source>
        <strain evidence="1 2">Pan44</strain>
    </source>
</reference>